<accession>G6AJX4</accession>
<dbReference type="InterPro" id="IPR050883">
    <property type="entry name" value="PNGase"/>
</dbReference>
<comment type="cofactor">
    <cofactor evidence="1">
        <name>Ca(2+)</name>
        <dbReference type="ChEBI" id="CHEBI:29108"/>
    </cofactor>
</comment>
<evidence type="ECO:0000256" key="5">
    <source>
        <dbReference type="SAM" id="SignalP"/>
    </source>
</evidence>
<organism evidence="8 9">
    <name type="scientific">Prevotella histicola F0411</name>
    <dbReference type="NCBI Taxonomy" id="857291"/>
    <lineage>
        <taxon>Bacteria</taxon>
        <taxon>Pseudomonadati</taxon>
        <taxon>Bacteroidota</taxon>
        <taxon>Bacteroidia</taxon>
        <taxon>Bacteroidales</taxon>
        <taxon>Prevotellaceae</taxon>
        <taxon>Prevotella</taxon>
    </lineage>
</organism>
<dbReference type="GO" id="GO:0000224">
    <property type="term" value="F:peptide-N4-(N-acetyl-beta-glucosaminyl)asparagine amidase activity"/>
    <property type="evidence" value="ECO:0007669"/>
    <property type="project" value="TreeGrafter"/>
</dbReference>
<feature type="domain" description="Glycosyl hydrolase family 92 N-terminal" evidence="7">
    <location>
        <begin position="32"/>
        <end position="271"/>
    </location>
</feature>
<feature type="domain" description="Glycosyl hydrolase family 92" evidence="6">
    <location>
        <begin position="277"/>
        <end position="736"/>
    </location>
</feature>
<feature type="region of interest" description="Disordered" evidence="4">
    <location>
        <begin position="735"/>
        <end position="754"/>
    </location>
</feature>
<dbReference type="GO" id="GO:0005829">
    <property type="term" value="C:cytosol"/>
    <property type="evidence" value="ECO:0007669"/>
    <property type="project" value="TreeGrafter"/>
</dbReference>
<evidence type="ECO:0000259" key="6">
    <source>
        <dbReference type="Pfam" id="PF07971"/>
    </source>
</evidence>
<evidence type="ECO:0000256" key="2">
    <source>
        <dbReference type="ARBA" id="ARBA00011245"/>
    </source>
</evidence>
<dbReference type="RefSeq" id="WP_008824301.1">
    <property type="nucleotide sequence ID" value="NZ_JH376768.1"/>
</dbReference>
<dbReference type="NCBIfam" id="TIGR01180">
    <property type="entry name" value="aman2_put"/>
    <property type="match status" value="1"/>
</dbReference>
<dbReference type="HOGENOM" id="CLU_003690_2_0_10"/>
<evidence type="ECO:0000259" key="7">
    <source>
        <dbReference type="Pfam" id="PF17678"/>
    </source>
</evidence>
<dbReference type="InterPro" id="IPR008928">
    <property type="entry name" value="6-hairpin_glycosidase_sf"/>
</dbReference>
<dbReference type="SUPFAM" id="SSF48208">
    <property type="entry name" value="Six-hairpin glycosidases"/>
    <property type="match status" value="1"/>
</dbReference>
<keyword evidence="3" id="KW-0106">Calcium</keyword>
<dbReference type="Gene3D" id="1.20.1610.10">
    <property type="entry name" value="alpha-1,2-mannosidases domains"/>
    <property type="match status" value="1"/>
</dbReference>
<dbReference type="PATRIC" id="fig|857291.3.peg.2400"/>
<dbReference type="Gene3D" id="3.30.2080.10">
    <property type="entry name" value="GH92 mannosidase domain"/>
    <property type="match status" value="1"/>
</dbReference>
<dbReference type="Gene3D" id="1.20.1050.60">
    <property type="entry name" value="alpha-1,2-mannosidase"/>
    <property type="match status" value="1"/>
</dbReference>
<evidence type="ECO:0000256" key="4">
    <source>
        <dbReference type="SAM" id="MobiDB-lite"/>
    </source>
</evidence>
<dbReference type="STRING" id="857291.HMPREF9138_02401"/>
<dbReference type="GeneID" id="66732328"/>
<keyword evidence="9" id="KW-1185">Reference proteome</keyword>
<dbReference type="InterPro" id="IPR012939">
    <property type="entry name" value="Glyco_hydro_92"/>
</dbReference>
<proteinExistence type="predicted"/>
<name>G6AJX4_9BACT</name>
<feature type="chain" id="PRO_5003484971" description="Alpha-1,2-mannosidase" evidence="5">
    <location>
        <begin position="24"/>
        <end position="754"/>
    </location>
</feature>
<evidence type="ECO:0000256" key="3">
    <source>
        <dbReference type="ARBA" id="ARBA00022837"/>
    </source>
</evidence>
<dbReference type="GO" id="GO:0005975">
    <property type="term" value="P:carbohydrate metabolic process"/>
    <property type="evidence" value="ECO:0007669"/>
    <property type="project" value="InterPro"/>
</dbReference>
<reference evidence="8 9" key="1">
    <citation type="submission" date="2011-10" db="EMBL/GenBank/DDBJ databases">
        <title>The Genome Sequence of Prevotella histicola F0411.</title>
        <authorList>
            <consortium name="The Broad Institute Genome Sequencing Platform"/>
            <person name="Earl A."/>
            <person name="Ward D."/>
            <person name="Feldgarden M."/>
            <person name="Gevers D."/>
            <person name="Izard J."/>
            <person name="Ganesan A."/>
            <person name="Blanton J.M."/>
            <person name="Baranova O.V."/>
            <person name="Tanner A.C."/>
            <person name="Mathney J.M.J."/>
            <person name="Dewhirst F.E."/>
            <person name="Young S.K."/>
            <person name="Zeng Q."/>
            <person name="Gargeya S."/>
            <person name="Fitzgerald M."/>
            <person name="Haas B."/>
            <person name="Abouelleil A."/>
            <person name="Alvarado L."/>
            <person name="Arachchi H.M."/>
            <person name="Berlin A."/>
            <person name="Brown A."/>
            <person name="Chapman S.B."/>
            <person name="Chen Z."/>
            <person name="Dunbar C."/>
            <person name="Freedman E."/>
            <person name="Gearin G."/>
            <person name="Gellesch M."/>
            <person name="Goldberg J."/>
            <person name="Griggs A."/>
            <person name="Gujja S."/>
            <person name="Heiman D."/>
            <person name="Howarth C."/>
            <person name="Larson L."/>
            <person name="Lui A."/>
            <person name="MacDonald P.J.P."/>
            <person name="Montmayeur A."/>
            <person name="Murphy C."/>
            <person name="Neiman D."/>
            <person name="Pearson M."/>
            <person name="Priest M."/>
            <person name="Roberts A."/>
            <person name="Saif S."/>
            <person name="Shea T."/>
            <person name="Shenoy N."/>
            <person name="Sisk P."/>
            <person name="Stolte C."/>
            <person name="Sykes S."/>
            <person name="Wortman J."/>
            <person name="Nusbaum C."/>
            <person name="Birren B."/>
        </authorList>
    </citation>
    <scope>NUCLEOTIDE SEQUENCE [LARGE SCALE GENOMIC DNA]</scope>
    <source>
        <strain evidence="8 9">F0411</strain>
    </source>
</reference>
<dbReference type="PANTHER" id="PTHR12143:SF39">
    <property type="entry name" value="SECRETED PROTEIN"/>
    <property type="match status" value="1"/>
</dbReference>
<sequence>MHIRNLAITMLMFVCSLPYSVAADNKTPYNEVNTFIGTGKEGNCFPGAQAPFGMISISPNNTFSNYEDPSSRPGYKYSQTEINGFGMTHFSGVGCHAMQDLPFLPLTGDLDKSPVNDKYAYRTRFSHADEKAMPGFYSVKLADYQIDTKFTTTTRSAIGEFSFHNEKDAHVIFAPTNNANGIGDGELHIESSAMTVTGWVSTGGFCWRDPRDRPYKVFFIARFNTPFKGYGVWKGKSKENGKSNVAGDDIAAFLSFGNQKGKTIKMKMAISYVSIDNAKENLKNEIVCWDFDNVYQATKEKWTNLLSRITVNGGTDAERQSFYTAIYHNLLHPNVYNDVNGEYMGFDDQLHHIASGRQMYANFSLWDTYRTSAYLQAMIAPKEASDMVNSLLLDAEQGGAYPNWSMNNIEYGVMNGYSTFPFIANMYAMGARNFNLQAVKDMMKKVSVKHIKCKGHHGWEHVEDYMTLGYVPVDKHGHGASMTLEYSIDDFSIAQICKTAGDSTAYYYYSDRAQSYENIFDTNTKMLRARKSDGTFSAKYSPSETDGFNEGNAAQYFWSVPHNMKNLIDLAGGKAHVEKQLDTFSSKINHGWAIDEPYYWLGNEPCFGSAYVYNYLGKAWKSQRLVRKILSDFNNTPDGLPGDDDAGAMSALYVFSAMGIYPYIPGIGGFVVVGPLFSKVQIKLSNGKAIILNAPNAQENNPYIQSMAINNKPKTSTWIAWDKLKDGATLNFKMGDKPNEQWGSGANDAPPSFY</sequence>
<dbReference type="InterPro" id="IPR041371">
    <property type="entry name" value="GH92_N"/>
</dbReference>
<evidence type="ECO:0000256" key="1">
    <source>
        <dbReference type="ARBA" id="ARBA00001913"/>
    </source>
</evidence>
<feature type="signal peptide" evidence="5">
    <location>
        <begin position="1"/>
        <end position="23"/>
    </location>
</feature>
<dbReference type="Pfam" id="PF17678">
    <property type="entry name" value="Glyco_hydro_92N"/>
    <property type="match status" value="1"/>
</dbReference>
<dbReference type="GO" id="GO:0006516">
    <property type="term" value="P:glycoprotein catabolic process"/>
    <property type="evidence" value="ECO:0007669"/>
    <property type="project" value="TreeGrafter"/>
</dbReference>
<gene>
    <name evidence="8" type="ORF">HMPREF9138_02401</name>
</gene>
<dbReference type="InterPro" id="IPR014718">
    <property type="entry name" value="GH-type_carb-bd"/>
</dbReference>
<comment type="subunit">
    <text evidence="2">Monomer.</text>
</comment>
<dbReference type="InterPro" id="IPR005887">
    <property type="entry name" value="GH92_a_mannosidase_put"/>
</dbReference>
<evidence type="ECO:0000313" key="8">
    <source>
        <dbReference type="EMBL" id="EHG15021.1"/>
    </source>
</evidence>
<dbReference type="EMBL" id="AFXP01000026">
    <property type="protein sequence ID" value="EHG15021.1"/>
    <property type="molecule type" value="Genomic_DNA"/>
</dbReference>
<comment type="caution">
    <text evidence="8">The sequence shown here is derived from an EMBL/GenBank/DDBJ whole genome shotgun (WGS) entry which is preliminary data.</text>
</comment>
<protein>
    <recommendedName>
        <fullName evidence="10">Alpha-1,2-mannosidase</fullName>
    </recommendedName>
</protein>
<dbReference type="PANTHER" id="PTHR12143">
    <property type="entry name" value="PEPTIDE N-GLYCANASE PNGASE -RELATED"/>
    <property type="match status" value="1"/>
</dbReference>
<dbReference type="Proteomes" id="UP000004597">
    <property type="component" value="Unassembled WGS sequence"/>
</dbReference>
<dbReference type="FunFam" id="3.30.2080.10:FF:000001">
    <property type="entry name" value="Alpha-1,2-mannosidase subfamily"/>
    <property type="match status" value="1"/>
</dbReference>
<keyword evidence="5" id="KW-0732">Signal</keyword>
<dbReference type="AlphaFoldDB" id="G6AJX4"/>
<evidence type="ECO:0000313" key="9">
    <source>
        <dbReference type="Proteomes" id="UP000004597"/>
    </source>
</evidence>
<dbReference type="GO" id="GO:0030246">
    <property type="term" value="F:carbohydrate binding"/>
    <property type="evidence" value="ECO:0007669"/>
    <property type="project" value="InterPro"/>
</dbReference>
<evidence type="ECO:0008006" key="10">
    <source>
        <dbReference type="Google" id="ProtNLM"/>
    </source>
</evidence>
<dbReference type="Pfam" id="PF07971">
    <property type="entry name" value="Glyco_hydro_92"/>
    <property type="match status" value="1"/>
</dbReference>
<dbReference type="Gene3D" id="2.70.98.10">
    <property type="match status" value="1"/>
</dbReference>